<evidence type="ECO:0000313" key="2">
    <source>
        <dbReference type="EMBL" id="SCM83606.1"/>
    </source>
</evidence>
<dbReference type="RefSeq" id="WP_288185981.1">
    <property type="nucleotide sequence ID" value="NZ_LT608335.1"/>
</dbReference>
<organism evidence="2">
    <name type="scientific">uncultured Sporomusa sp</name>
    <dbReference type="NCBI Taxonomy" id="307249"/>
    <lineage>
        <taxon>Bacteria</taxon>
        <taxon>Bacillati</taxon>
        <taxon>Bacillota</taxon>
        <taxon>Negativicutes</taxon>
        <taxon>Selenomonadales</taxon>
        <taxon>Sporomusaceae</taxon>
        <taxon>Sporomusa</taxon>
        <taxon>environmental samples</taxon>
    </lineage>
</organism>
<gene>
    <name evidence="2" type="ORF">KL86SPO_70464</name>
</gene>
<name>A0A212M1G9_9FIRM</name>
<evidence type="ECO:0008006" key="3">
    <source>
        <dbReference type="Google" id="ProtNLM"/>
    </source>
</evidence>
<reference evidence="2" key="1">
    <citation type="submission" date="2016-08" db="EMBL/GenBank/DDBJ databases">
        <authorList>
            <person name="Seilhamer J.J."/>
        </authorList>
    </citation>
    <scope>NUCLEOTIDE SEQUENCE</scope>
    <source>
        <strain evidence="2">86</strain>
    </source>
</reference>
<dbReference type="EMBL" id="FMJE01000007">
    <property type="protein sequence ID" value="SCM83606.1"/>
    <property type="molecule type" value="Genomic_DNA"/>
</dbReference>
<evidence type="ECO:0000256" key="1">
    <source>
        <dbReference type="SAM" id="SignalP"/>
    </source>
</evidence>
<feature type="chain" id="PRO_5039517882" description="PEGA domain-containing protein" evidence="1">
    <location>
        <begin position="22"/>
        <end position="308"/>
    </location>
</feature>
<accession>A0A212M1G9</accession>
<sequence>MSNKKITALFTALMLLITAFAVPVSAQSADLTVIGKLGVVEKAVYGTPQTGAVTDRITKIEEDVYGSESQEALLPRVDELYTNVLETSEDTPSMLTKLNSVEWTLTHSVSDNSIKARIDNIETIMNGSAEAGSLQGRLDKLLQLAYADGQMEVASTLIPQDTLIKIKTLSTLHSKQSRVGDSVALAVAEDVYVGNVLVLPKGSTGTGKVVKVSPRKNFGRDAKLEVSFDTLKTVDGKTIAIFVGEKAEKETKSLATAAGASVAGMVVLGPVGIIGGAFVSGKDVEIPIGSQTYVQTKEDVEIYGITVN</sequence>
<protein>
    <recommendedName>
        <fullName evidence="3">PEGA domain-containing protein</fullName>
    </recommendedName>
</protein>
<keyword evidence="1" id="KW-0732">Signal</keyword>
<dbReference type="AlphaFoldDB" id="A0A212M1G9"/>
<feature type="signal peptide" evidence="1">
    <location>
        <begin position="1"/>
        <end position="21"/>
    </location>
</feature>
<proteinExistence type="predicted"/>